<name>A0A1U1BK90_9MYCO</name>
<dbReference type="AlphaFoldDB" id="A0A1U1BK90"/>
<keyword evidence="2" id="KW-0472">Membrane</keyword>
<keyword evidence="2" id="KW-0812">Transmembrane</keyword>
<reference evidence="3 4" key="1">
    <citation type="submission" date="2016-11" db="EMBL/GenBank/DDBJ databases">
        <authorList>
            <consortium name="Pathogen Informatics"/>
        </authorList>
    </citation>
    <scope>NUCLEOTIDE SEQUENCE [LARGE SCALE GENOMIC DNA]</scope>
    <source>
        <strain evidence="3 4">911</strain>
    </source>
</reference>
<evidence type="ECO:0000256" key="1">
    <source>
        <dbReference type="SAM" id="MobiDB-lite"/>
    </source>
</evidence>
<accession>A0A1U1BK90</accession>
<feature type="transmembrane region" description="Helical" evidence="2">
    <location>
        <begin position="100"/>
        <end position="118"/>
    </location>
</feature>
<proteinExistence type="predicted"/>
<evidence type="ECO:0000256" key="2">
    <source>
        <dbReference type="SAM" id="Phobius"/>
    </source>
</evidence>
<feature type="region of interest" description="Disordered" evidence="1">
    <location>
        <begin position="135"/>
        <end position="169"/>
    </location>
</feature>
<dbReference type="RefSeq" id="WP_237155688.1">
    <property type="nucleotide sequence ID" value="NZ_NQQH01000003.1"/>
</dbReference>
<evidence type="ECO:0008006" key="5">
    <source>
        <dbReference type="Google" id="ProtNLM"/>
    </source>
</evidence>
<evidence type="ECO:0000313" key="4">
    <source>
        <dbReference type="Proteomes" id="UP000190074"/>
    </source>
</evidence>
<sequence length="187" mass="21272">MNPRFDPAGGVRRWRSLSAVAATTPLVVLLAGCETKEDKRYREQLATMQRLREQCEARVPVGRGLESLNGMTDCWDRYPWPEPPKSALGQFGDFLREHPVITVVVGFVIFAWICTAIANADAKRKAQQAATEAEQERVRAEAEAIESERLRQEEEARAAAEQQERAAAAEYERRFQEEIARVRRDEL</sequence>
<evidence type="ECO:0000313" key="3">
    <source>
        <dbReference type="EMBL" id="SKM81180.1"/>
    </source>
</evidence>
<dbReference type="PROSITE" id="PS51257">
    <property type="entry name" value="PROKAR_LIPOPROTEIN"/>
    <property type="match status" value="1"/>
</dbReference>
<keyword evidence="2" id="KW-1133">Transmembrane helix</keyword>
<gene>
    <name evidence="3" type="ORF">SAMEA2259716_05160</name>
</gene>
<dbReference type="Proteomes" id="UP000190074">
    <property type="component" value="Unassembled WGS sequence"/>
</dbReference>
<feature type="compositionally biased region" description="Basic and acidic residues" evidence="1">
    <location>
        <begin position="135"/>
        <end position="164"/>
    </location>
</feature>
<protein>
    <recommendedName>
        <fullName evidence="5">Lipoprotein</fullName>
    </recommendedName>
</protein>
<dbReference type="EMBL" id="FVGW01000015">
    <property type="protein sequence ID" value="SKM81180.1"/>
    <property type="molecule type" value="Genomic_DNA"/>
</dbReference>
<organism evidence="3 4">
    <name type="scientific">Mycobacteroides abscessus subsp. massiliense</name>
    <dbReference type="NCBI Taxonomy" id="1962118"/>
    <lineage>
        <taxon>Bacteria</taxon>
        <taxon>Bacillati</taxon>
        <taxon>Actinomycetota</taxon>
        <taxon>Actinomycetes</taxon>
        <taxon>Mycobacteriales</taxon>
        <taxon>Mycobacteriaceae</taxon>
        <taxon>Mycobacteroides</taxon>
        <taxon>Mycobacteroides abscessus</taxon>
    </lineage>
</organism>